<comment type="similarity">
    <text evidence="1">Belongs to the TACO1 family.</text>
</comment>
<dbReference type="GeneID" id="28982350"/>
<keyword evidence="5" id="KW-1185">Reference proteome</keyword>
<organism evidence="4 5">
    <name type="scientific">Cutaneotrichosporon oleaginosum</name>
    <dbReference type="NCBI Taxonomy" id="879819"/>
    <lineage>
        <taxon>Eukaryota</taxon>
        <taxon>Fungi</taxon>
        <taxon>Dikarya</taxon>
        <taxon>Basidiomycota</taxon>
        <taxon>Agaricomycotina</taxon>
        <taxon>Tremellomycetes</taxon>
        <taxon>Trichosporonales</taxon>
        <taxon>Trichosporonaceae</taxon>
        <taxon>Cutaneotrichosporon</taxon>
    </lineage>
</organism>
<dbReference type="RefSeq" id="XP_018282662.1">
    <property type="nucleotide sequence ID" value="XM_018421747.1"/>
</dbReference>
<evidence type="ECO:0000313" key="5">
    <source>
        <dbReference type="Proteomes" id="UP000053611"/>
    </source>
</evidence>
<dbReference type="AlphaFoldDB" id="A0A0J0XYR3"/>
<evidence type="ECO:0000313" key="4">
    <source>
        <dbReference type="EMBL" id="KLT46171.1"/>
    </source>
</evidence>
<dbReference type="EMBL" id="KQ087178">
    <property type="protein sequence ID" value="KLT46171.1"/>
    <property type="molecule type" value="Genomic_DNA"/>
</dbReference>
<dbReference type="Gene3D" id="1.10.10.200">
    <property type="match status" value="1"/>
</dbReference>
<dbReference type="GO" id="GO:0005739">
    <property type="term" value="C:mitochondrion"/>
    <property type="evidence" value="ECO:0007669"/>
    <property type="project" value="TreeGrafter"/>
</dbReference>
<evidence type="ECO:0000259" key="2">
    <source>
        <dbReference type="Pfam" id="PF01709"/>
    </source>
</evidence>
<dbReference type="InterPro" id="IPR029072">
    <property type="entry name" value="YebC-like"/>
</dbReference>
<dbReference type="Pfam" id="PF01709">
    <property type="entry name" value="Transcrip_reg"/>
    <property type="match status" value="1"/>
</dbReference>
<dbReference type="PANTHER" id="PTHR12532">
    <property type="entry name" value="TRANSLATIONAL ACTIVATOR OF CYTOCHROME C OXIDASE 1"/>
    <property type="match status" value="1"/>
</dbReference>
<dbReference type="PANTHER" id="PTHR12532:SF0">
    <property type="entry name" value="TRANSLATIONAL ACTIVATOR OF CYTOCHROME C OXIDASE 1"/>
    <property type="match status" value="1"/>
</dbReference>
<feature type="domain" description="TACO1/YebC-like N-terminal" evidence="3">
    <location>
        <begin position="40"/>
        <end position="108"/>
    </location>
</feature>
<sequence length="291" mass="30611">MFRIAHAGPSRLAQAGPLRLVHASLARAVSSSAPLASGHSRWSKIRHRKGAADAARSKAWGGFMTAVHVALRKGTDPEQNTDLAKALAAAKGAGVPKDNVEKAFARARKIADGTGKPVTFEAVAAGGKVALMVECVTDNPSRTAGRVKELLSKGGARVSPVGFMFERKGVVRVTPIEGQEGATFDNLFEAALEGGAEDVREVEGEDGTMWEVLSGPTDLATLTTLLTSPPHDALYALQTSELAYLANDPVQVTEDGEGSSVAEDRVETVMKGVTALEEEGDVVRVWTNIAE</sequence>
<dbReference type="STRING" id="879819.A0A0J0XYR3"/>
<dbReference type="InterPro" id="IPR026564">
    <property type="entry name" value="Transcrip_reg_TACO1-like_dom3"/>
</dbReference>
<dbReference type="InterPro" id="IPR002876">
    <property type="entry name" value="Transcrip_reg_TACO1-like"/>
</dbReference>
<evidence type="ECO:0000256" key="1">
    <source>
        <dbReference type="ARBA" id="ARBA00008724"/>
    </source>
</evidence>
<dbReference type="OrthoDB" id="2017544at2759"/>
<dbReference type="Gene3D" id="3.30.70.980">
    <property type="match status" value="2"/>
</dbReference>
<accession>A0A0J0XYR3</accession>
<dbReference type="Proteomes" id="UP000053611">
    <property type="component" value="Unassembled WGS sequence"/>
</dbReference>
<feature type="domain" description="TACO1/YebC-like second and third" evidence="2">
    <location>
        <begin position="117"/>
        <end position="289"/>
    </location>
</feature>
<name>A0A0J0XYR3_9TREE</name>
<proteinExistence type="inferred from homology"/>
<dbReference type="Pfam" id="PF20772">
    <property type="entry name" value="TACO1_YebC_N"/>
    <property type="match status" value="1"/>
</dbReference>
<dbReference type="InterPro" id="IPR049083">
    <property type="entry name" value="TACO1_YebC_N"/>
</dbReference>
<dbReference type="SUPFAM" id="SSF75625">
    <property type="entry name" value="YebC-like"/>
    <property type="match status" value="1"/>
</dbReference>
<protein>
    <submittedName>
        <fullName evidence="4">DUF28-domain-containing protein</fullName>
    </submittedName>
</protein>
<dbReference type="InterPro" id="IPR017856">
    <property type="entry name" value="Integrase-like_N"/>
</dbReference>
<dbReference type="InterPro" id="IPR048300">
    <property type="entry name" value="TACO1_YebC-like_2nd/3rd_dom"/>
</dbReference>
<reference evidence="4 5" key="1">
    <citation type="submission" date="2015-03" db="EMBL/GenBank/DDBJ databases">
        <title>Genomics and transcriptomics of the oil-accumulating basidiomycete yeast T. oleaginosus allow insights into substrate utilization and the diverse evolutionary trajectories of mating systems in fungi.</title>
        <authorList>
            <consortium name="DOE Joint Genome Institute"/>
            <person name="Kourist R."/>
            <person name="Kracht O."/>
            <person name="Bracharz F."/>
            <person name="Lipzen A."/>
            <person name="Nolan M."/>
            <person name="Ohm R."/>
            <person name="Grigoriev I."/>
            <person name="Sun S."/>
            <person name="Heitman J."/>
            <person name="Bruck T."/>
            <person name="Nowrousian M."/>
        </authorList>
    </citation>
    <scope>NUCLEOTIDE SEQUENCE [LARGE SCALE GENOMIC DNA]</scope>
    <source>
        <strain evidence="4 5">IBC0246</strain>
    </source>
</reference>
<evidence type="ECO:0000259" key="3">
    <source>
        <dbReference type="Pfam" id="PF20772"/>
    </source>
</evidence>
<gene>
    <name evidence="4" type="ORF">CC85DRAFT_281829</name>
</gene>